<dbReference type="Proteomes" id="UP001242010">
    <property type="component" value="Chromosome"/>
</dbReference>
<keyword evidence="2" id="KW-1185">Reference proteome</keyword>
<protein>
    <submittedName>
        <fullName evidence="1">Uncharacterized protein</fullName>
    </submittedName>
</protein>
<proteinExistence type="predicted"/>
<sequence length="71" mass="8235">MMVWARINHVGWVHLWRTREAFDAAEPSAHFLNGRTDPRWIEAALSPDQRRELGAGKLVEIEDPGYFSEED</sequence>
<reference evidence="2" key="1">
    <citation type="journal article" date="2023" name="Int. J. Syst. Evol. Microbiol.">
        <title>Mesoterricola silvestris gen. nov., sp. nov., Mesoterricola sediminis sp. nov., Geothrix oryzae sp. nov., Geothrix edaphica sp. nov., Geothrix rubra sp. nov., and Geothrix limicola sp. nov., six novel members of Acidobacteriota isolated from soils.</title>
        <authorList>
            <person name="Itoh H."/>
            <person name="Sugisawa Y."/>
            <person name="Mise K."/>
            <person name="Xu Z."/>
            <person name="Kuniyasu M."/>
            <person name="Ushijima N."/>
            <person name="Kawano K."/>
            <person name="Kobayashi E."/>
            <person name="Shiratori Y."/>
            <person name="Masuda Y."/>
            <person name="Senoo K."/>
        </authorList>
    </citation>
    <scope>NUCLEOTIDE SEQUENCE [LARGE SCALE GENOMIC DNA]</scope>
    <source>
        <strain evidence="2">Red222</strain>
    </source>
</reference>
<evidence type="ECO:0000313" key="1">
    <source>
        <dbReference type="EMBL" id="BDU69646.1"/>
    </source>
</evidence>
<dbReference type="EMBL" id="AP027079">
    <property type="protein sequence ID" value="BDU69646.1"/>
    <property type="molecule type" value="Genomic_DNA"/>
</dbReference>
<accession>A0ABN6UXQ3</accession>
<evidence type="ECO:0000313" key="2">
    <source>
        <dbReference type="Proteomes" id="UP001242010"/>
    </source>
</evidence>
<gene>
    <name evidence="1" type="ORF">GETHOR_17470</name>
</gene>
<name>A0ABN6UXQ3_9BACT</name>
<organism evidence="1 2">
    <name type="scientific">Geothrix oryzae</name>
    <dbReference type="NCBI Taxonomy" id="2927975"/>
    <lineage>
        <taxon>Bacteria</taxon>
        <taxon>Pseudomonadati</taxon>
        <taxon>Acidobacteriota</taxon>
        <taxon>Holophagae</taxon>
        <taxon>Holophagales</taxon>
        <taxon>Holophagaceae</taxon>
        <taxon>Geothrix</taxon>
    </lineage>
</organism>
<dbReference type="RefSeq" id="WP_286353369.1">
    <property type="nucleotide sequence ID" value="NZ_AP027079.1"/>
</dbReference>